<dbReference type="InterPro" id="IPR006195">
    <property type="entry name" value="aa-tRNA-synth_II"/>
</dbReference>
<dbReference type="PANTHER" id="PTHR42753:SF2">
    <property type="entry name" value="PROLINE--TRNA LIGASE"/>
    <property type="match status" value="1"/>
</dbReference>
<accession>A0ABS7ANW3</accession>
<dbReference type="InterPro" id="IPR002314">
    <property type="entry name" value="aa-tRNA-synt_IIb"/>
</dbReference>
<protein>
    <recommendedName>
        <fullName evidence="10">Proline--tRNA ligase</fullName>
        <ecNumber evidence="10">6.1.1.15</ecNumber>
    </recommendedName>
    <alternativeName>
        <fullName evidence="10">Prolyl-tRNA synthetase</fullName>
        <shortName evidence="10">ProRS</shortName>
    </alternativeName>
</protein>
<dbReference type="PRINTS" id="PR01046">
    <property type="entry name" value="TRNASYNTHPRO"/>
</dbReference>
<evidence type="ECO:0000256" key="8">
    <source>
        <dbReference type="ARBA" id="ARBA00023146"/>
    </source>
</evidence>
<keyword evidence="3 10" id="KW-0963">Cytoplasm</keyword>
<dbReference type="CDD" id="cd04334">
    <property type="entry name" value="ProRS-INS"/>
    <property type="match status" value="1"/>
</dbReference>
<dbReference type="InterPro" id="IPR045864">
    <property type="entry name" value="aa-tRNA-synth_II/BPL/LPL"/>
</dbReference>
<dbReference type="Gene3D" id="3.30.930.10">
    <property type="entry name" value="Bira Bifunctional Protein, Domain 2"/>
    <property type="match status" value="2"/>
</dbReference>
<evidence type="ECO:0000259" key="11">
    <source>
        <dbReference type="PROSITE" id="PS50862"/>
    </source>
</evidence>
<dbReference type="PIRSF" id="PIRSF001535">
    <property type="entry name" value="ProRS_1"/>
    <property type="match status" value="1"/>
</dbReference>
<dbReference type="Proteomes" id="UP001519921">
    <property type="component" value="Unassembled WGS sequence"/>
</dbReference>
<comment type="caution">
    <text evidence="12">The sequence shown here is derived from an EMBL/GenBank/DDBJ whole genome shotgun (WGS) entry which is preliminary data.</text>
</comment>
<comment type="domain">
    <text evidence="10">Consists of three domains: the N-terminal catalytic domain, the editing domain and the C-terminal anticodon-binding domain.</text>
</comment>
<evidence type="ECO:0000256" key="9">
    <source>
        <dbReference type="ARBA" id="ARBA00047671"/>
    </source>
</evidence>
<evidence type="ECO:0000256" key="2">
    <source>
        <dbReference type="ARBA" id="ARBA00011738"/>
    </source>
</evidence>
<dbReference type="InterPro" id="IPR050062">
    <property type="entry name" value="Pro-tRNA_synthetase"/>
</dbReference>
<dbReference type="SUPFAM" id="SSF55681">
    <property type="entry name" value="Class II aaRS and biotin synthetases"/>
    <property type="match status" value="1"/>
</dbReference>
<gene>
    <name evidence="10" type="primary">proS</name>
    <name evidence="12" type="ORF">KYD98_09655</name>
</gene>
<dbReference type="InterPro" id="IPR004500">
    <property type="entry name" value="Pro-tRNA-synth_IIa_bac-type"/>
</dbReference>
<evidence type="ECO:0000256" key="1">
    <source>
        <dbReference type="ARBA" id="ARBA00004496"/>
    </source>
</evidence>
<keyword evidence="8 10" id="KW-0030">Aminoacyl-tRNA synthetase</keyword>
<keyword evidence="6 10" id="KW-0067">ATP-binding</keyword>
<dbReference type="InterPro" id="IPR002316">
    <property type="entry name" value="Pro-tRNA-ligase_IIa"/>
</dbReference>
<evidence type="ECO:0000256" key="3">
    <source>
        <dbReference type="ARBA" id="ARBA00022490"/>
    </source>
</evidence>
<dbReference type="Pfam" id="PF04073">
    <property type="entry name" value="tRNA_edit"/>
    <property type="match status" value="1"/>
</dbReference>
<dbReference type="InterPro" id="IPR033730">
    <property type="entry name" value="ProRS_core_prok"/>
</dbReference>
<keyword evidence="7 10" id="KW-0648">Protein biosynthesis</keyword>
<dbReference type="Pfam" id="PF03129">
    <property type="entry name" value="HGTP_anticodon"/>
    <property type="match status" value="1"/>
</dbReference>
<feature type="domain" description="Aminoacyl-transfer RNA synthetases class-II family profile" evidence="11">
    <location>
        <begin position="38"/>
        <end position="463"/>
    </location>
</feature>
<organism evidence="12 13">
    <name type="scientific">Clostridium weizhouense</name>
    <dbReference type="NCBI Taxonomy" id="2859781"/>
    <lineage>
        <taxon>Bacteria</taxon>
        <taxon>Bacillati</taxon>
        <taxon>Bacillota</taxon>
        <taxon>Clostridia</taxon>
        <taxon>Eubacteriales</taxon>
        <taxon>Clostridiaceae</taxon>
        <taxon>Clostridium</taxon>
    </lineage>
</organism>
<proteinExistence type="inferred from homology"/>
<dbReference type="CDD" id="cd00779">
    <property type="entry name" value="ProRS_core_prok"/>
    <property type="match status" value="1"/>
</dbReference>
<evidence type="ECO:0000256" key="4">
    <source>
        <dbReference type="ARBA" id="ARBA00022598"/>
    </source>
</evidence>
<dbReference type="InterPro" id="IPR004154">
    <property type="entry name" value="Anticodon-bd"/>
</dbReference>
<evidence type="ECO:0000256" key="7">
    <source>
        <dbReference type="ARBA" id="ARBA00022917"/>
    </source>
</evidence>
<keyword evidence="4 10" id="KW-0436">Ligase</keyword>
<reference evidence="12 13" key="1">
    <citation type="submission" date="2021-07" db="EMBL/GenBank/DDBJ databases">
        <title>Clostridium weizhouense sp. nov., an anaerobic bacterium isolated from activated sludge of Petroleum wastewater.</title>
        <authorList>
            <person name="Li Q."/>
        </authorList>
    </citation>
    <scope>NUCLEOTIDE SEQUENCE [LARGE SCALE GENOMIC DNA]</scope>
    <source>
        <strain evidence="12 13">YB-6</strain>
    </source>
</reference>
<dbReference type="InterPro" id="IPR023717">
    <property type="entry name" value="Pro-tRNA-Synthase_IIa_type1"/>
</dbReference>
<dbReference type="InterPro" id="IPR044140">
    <property type="entry name" value="ProRS_anticodon_short"/>
</dbReference>
<evidence type="ECO:0000313" key="12">
    <source>
        <dbReference type="EMBL" id="MBW6410357.1"/>
    </source>
</evidence>
<comment type="catalytic activity">
    <reaction evidence="9 10">
        <text>tRNA(Pro) + L-proline + ATP = L-prolyl-tRNA(Pro) + AMP + diphosphate</text>
        <dbReference type="Rhea" id="RHEA:14305"/>
        <dbReference type="Rhea" id="RHEA-COMP:9700"/>
        <dbReference type="Rhea" id="RHEA-COMP:9702"/>
        <dbReference type="ChEBI" id="CHEBI:30616"/>
        <dbReference type="ChEBI" id="CHEBI:33019"/>
        <dbReference type="ChEBI" id="CHEBI:60039"/>
        <dbReference type="ChEBI" id="CHEBI:78442"/>
        <dbReference type="ChEBI" id="CHEBI:78532"/>
        <dbReference type="ChEBI" id="CHEBI:456215"/>
        <dbReference type="EC" id="6.1.1.15"/>
    </reaction>
</comment>
<dbReference type="EMBL" id="JAHXPT010000007">
    <property type="protein sequence ID" value="MBW6410357.1"/>
    <property type="molecule type" value="Genomic_DNA"/>
</dbReference>
<dbReference type="NCBIfam" id="TIGR00409">
    <property type="entry name" value="proS_fam_II"/>
    <property type="match status" value="1"/>
</dbReference>
<dbReference type="Pfam" id="PF00587">
    <property type="entry name" value="tRNA-synt_2b"/>
    <property type="match status" value="1"/>
</dbReference>
<comment type="function">
    <text evidence="10">Catalyzes the attachment of proline to tRNA(Pro) in a two-step reaction: proline is first activated by ATP to form Pro-AMP and then transferred to the acceptor end of tRNA(Pro). As ProRS can inadvertently accommodate and process non-cognate amino acids such as alanine and cysteine, to avoid such errors it has two additional distinct editing activities against alanine. One activity is designated as 'pretransfer' editing and involves the tRNA(Pro)-independent hydrolysis of activated Ala-AMP. The other activity is designated 'posttransfer' editing and involves deacylation of mischarged Ala-tRNA(Pro). The misacylated Cys-tRNA(Pro) is not edited by ProRS.</text>
</comment>
<comment type="subunit">
    <text evidence="2 10">Homodimer.</text>
</comment>
<dbReference type="InterPro" id="IPR036621">
    <property type="entry name" value="Anticodon-bd_dom_sf"/>
</dbReference>
<dbReference type="NCBIfam" id="NF006625">
    <property type="entry name" value="PRK09194.1"/>
    <property type="match status" value="1"/>
</dbReference>
<dbReference type="EC" id="6.1.1.15" evidence="10"/>
<dbReference type="PROSITE" id="PS50862">
    <property type="entry name" value="AA_TRNA_LIGASE_II"/>
    <property type="match status" value="1"/>
</dbReference>
<comment type="similarity">
    <text evidence="10">Belongs to the class-II aminoacyl-tRNA synthetase family. ProS type 1 subfamily.</text>
</comment>
<name>A0ABS7ANW3_9CLOT</name>
<dbReference type="RefSeq" id="WP_219779614.1">
    <property type="nucleotide sequence ID" value="NZ_JAHXPT010000007.1"/>
</dbReference>
<dbReference type="HAMAP" id="MF_01569">
    <property type="entry name" value="Pro_tRNA_synth_type1"/>
    <property type="match status" value="1"/>
</dbReference>
<dbReference type="InterPro" id="IPR007214">
    <property type="entry name" value="YbaK/aa-tRNA-synth-assoc-dom"/>
</dbReference>
<evidence type="ECO:0000256" key="5">
    <source>
        <dbReference type="ARBA" id="ARBA00022741"/>
    </source>
</evidence>
<evidence type="ECO:0000313" key="13">
    <source>
        <dbReference type="Proteomes" id="UP001519921"/>
    </source>
</evidence>
<dbReference type="CDD" id="cd00861">
    <property type="entry name" value="ProRS_anticodon_short"/>
    <property type="match status" value="1"/>
</dbReference>
<evidence type="ECO:0000256" key="10">
    <source>
        <dbReference type="HAMAP-Rule" id="MF_01569"/>
    </source>
</evidence>
<comment type="subcellular location">
    <subcellularLocation>
        <location evidence="1 10">Cytoplasm</location>
    </subcellularLocation>
</comment>
<dbReference type="Gene3D" id="3.40.50.800">
    <property type="entry name" value="Anticodon-binding domain"/>
    <property type="match status" value="1"/>
</dbReference>
<sequence length="570" mass="64252">MKMSNMLISTLREVPAEAEIDSHKLMLRSGMIRKMASGVYNYMPLGLKALKKIEDIIREEMNFAGAQEFLASAMIPAELWQSSGRWDAYGAEMFRLKDRNERDFCLGPTHEEVFTDMAKNEIKSYKQLPVNLYQIQTKYRDERRPRFGVMRSREFIMKDAYSFDKDQEGLDVSYNKMYEAYVKIFNRCGLDAKCVEADSGAIGGSNSAEFMVKSEVGEDDIVFCSKCDYAANIEKATTKLGEVQKEELMELEKLSTPDSRGIDEVSEFLNISSKKTVKTLLYNVDGKIIAVFVRGDREVNEVKVANASKASGDIEMASHEEYKNATGCDIGFAGPIGIKADLILVDEEVKNMYNFVTGANETGYHIKNVNYGRDFEGVVGDYRNVEEGESCPICGEKVTIARGTEVGHIFKLGTKYSEAMDAKFIDENGKEKPFIMGCYGIGVTRTMASIIEQHNDENGIIWPLSVAPYHISVIPVNVKDEQQVKIANDLYDQLLRLGVEALLDDRNERAGVKFKDSEIMGIPMRVTVGKKITEGEVEFKLRNAEMEVIKIEEVCQRVKGEFDKNNLKLK</sequence>
<evidence type="ECO:0000256" key="6">
    <source>
        <dbReference type="ARBA" id="ARBA00022840"/>
    </source>
</evidence>
<keyword evidence="13" id="KW-1185">Reference proteome</keyword>
<keyword evidence="5 10" id="KW-0547">Nucleotide-binding</keyword>
<dbReference type="SUPFAM" id="SSF55826">
    <property type="entry name" value="YbaK/ProRS associated domain"/>
    <property type="match status" value="1"/>
</dbReference>
<dbReference type="GO" id="GO:0004827">
    <property type="term" value="F:proline-tRNA ligase activity"/>
    <property type="evidence" value="ECO:0007669"/>
    <property type="project" value="UniProtKB-EC"/>
</dbReference>
<dbReference type="SUPFAM" id="SSF52954">
    <property type="entry name" value="Class II aaRS ABD-related"/>
    <property type="match status" value="1"/>
</dbReference>
<dbReference type="PANTHER" id="PTHR42753">
    <property type="entry name" value="MITOCHONDRIAL RIBOSOME PROTEIN L39/PROLYL-TRNA LIGASE FAMILY MEMBER"/>
    <property type="match status" value="1"/>
</dbReference>
<dbReference type="InterPro" id="IPR036754">
    <property type="entry name" value="YbaK/aa-tRNA-synt-asso_dom_sf"/>
</dbReference>